<feature type="compositionally biased region" description="Pro residues" evidence="1">
    <location>
        <begin position="36"/>
        <end position="45"/>
    </location>
</feature>
<proteinExistence type="predicted"/>
<feature type="region of interest" description="Disordered" evidence="1">
    <location>
        <begin position="1"/>
        <end position="294"/>
    </location>
</feature>
<comment type="caution">
    <text evidence="2">The sequence shown here is derived from an EMBL/GenBank/DDBJ whole genome shotgun (WGS) entry which is preliminary data.</text>
</comment>
<sequence length="334" mass="35825">MSLSSGTLNLKFMQRAKARQQATPSTPGSAASTPAPTTPSAPSAPTPAQAAEAAAEAEKWTLPSRFKGTRPNAAAGPSRPKVSFVGSYLPFVEEAEVSGGRRTFGAVKTKAADEDDEEEDDEEDLAEAGVHGKADESMDEDEKPEDRTFRRPAGFGTKDKGAKEKEKDDVVRGLKRVSLKRESSPASSDDESVPKKRVKTEPQLVKKDKKKAHTPSASKHATPSTSKHATPSASKHTTPAGSKHATPATSKESTPAPGERKKKKAAKTDAGDIPPPPKAKGKTKEEPKNALDERERALKAAKKAAKKKAKALNRLCCTTIMHYCDFWAWSFRSD</sequence>
<dbReference type="GeneID" id="25989356"/>
<accession>J4U6E0</accession>
<dbReference type="AlphaFoldDB" id="J4U6E0"/>
<dbReference type="RefSeq" id="XP_014176528.1">
    <property type="nucleotide sequence ID" value="XM_014321053.1"/>
</dbReference>
<reference evidence="2 3" key="1">
    <citation type="journal article" date="2012" name="Eukaryot. Cell">
        <title>Draft genome sequence of CBS 2479, the standard type strain of Trichosporon asahii.</title>
        <authorList>
            <person name="Yang R.Y."/>
            <person name="Li H.T."/>
            <person name="Zhu H."/>
            <person name="Zhou G.P."/>
            <person name="Wang M."/>
            <person name="Wang L."/>
        </authorList>
    </citation>
    <scope>NUCLEOTIDE SEQUENCE [LARGE SCALE GENOMIC DNA]</scope>
    <source>
        <strain evidence="3">ATCC 90039 / CBS 2479 / JCM 2466 / KCTC 7840 / NCYC 2677 / UAMH 7654</strain>
    </source>
</reference>
<evidence type="ECO:0000256" key="1">
    <source>
        <dbReference type="SAM" id="MobiDB-lite"/>
    </source>
</evidence>
<feature type="compositionally biased region" description="Basic and acidic residues" evidence="1">
    <location>
        <begin position="282"/>
        <end position="294"/>
    </location>
</feature>
<evidence type="ECO:0000313" key="2">
    <source>
        <dbReference type="EMBL" id="EJT45695.1"/>
    </source>
</evidence>
<protein>
    <submittedName>
        <fullName evidence="2">Uncharacterized protein</fullName>
    </submittedName>
</protein>
<dbReference type="Pfam" id="PF10175">
    <property type="entry name" value="MPP6"/>
    <property type="match status" value="1"/>
</dbReference>
<feature type="compositionally biased region" description="Acidic residues" evidence="1">
    <location>
        <begin position="113"/>
        <end position="126"/>
    </location>
</feature>
<name>J4U6E0_TRIAS</name>
<evidence type="ECO:0000313" key="3">
    <source>
        <dbReference type="Proteomes" id="UP000002748"/>
    </source>
</evidence>
<gene>
    <name evidence="2" type="ORF">A1Q1_05844</name>
</gene>
<dbReference type="VEuPathDB" id="FungiDB:A1Q1_05844"/>
<feature type="compositionally biased region" description="Low complexity" evidence="1">
    <location>
        <begin position="22"/>
        <end position="35"/>
    </location>
</feature>
<dbReference type="HOGENOM" id="CLU_950006_0_0_1"/>
<dbReference type="Proteomes" id="UP000002748">
    <property type="component" value="Unassembled WGS sequence"/>
</dbReference>
<dbReference type="EMBL" id="ALBS01000322">
    <property type="protein sequence ID" value="EJT45695.1"/>
    <property type="molecule type" value="Genomic_DNA"/>
</dbReference>
<dbReference type="KEGG" id="tasa:A1Q1_05844"/>
<organism evidence="2 3">
    <name type="scientific">Trichosporon asahii var. asahii (strain ATCC 90039 / CBS 2479 / JCM 2466 / KCTC 7840 / NBRC 103889/ NCYC 2677 / UAMH 7654)</name>
    <name type="common">Yeast</name>
    <dbReference type="NCBI Taxonomy" id="1186058"/>
    <lineage>
        <taxon>Eukaryota</taxon>
        <taxon>Fungi</taxon>
        <taxon>Dikarya</taxon>
        <taxon>Basidiomycota</taxon>
        <taxon>Agaricomycotina</taxon>
        <taxon>Tremellomycetes</taxon>
        <taxon>Trichosporonales</taxon>
        <taxon>Trichosporonaceae</taxon>
        <taxon>Trichosporon</taxon>
    </lineage>
</organism>
<feature type="compositionally biased region" description="Basic and acidic residues" evidence="1">
    <location>
        <begin position="157"/>
        <end position="172"/>
    </location>
</feature>
<feature type="compositionally biased region" description="Polar residues" evidence="1">
    <location>
        <begin position="215"/>
        <end position="240"/>
    </location>
</feature>